<dbReference type="EMBL" id="WOEZ01000150">
    <property type="protein sequence ID" value="NPT58190.1"/>
    <property type="molecule type" value="Genomic_DNA"/>
</dbReference>
<dbReference type="PANTHER" id="PTHR47470:SF1">
    <property type="entry name" value="FAD-DEPENDENT OXIDOREDUCTASE 2 FAD BINDING DOMAIN-CONTAINING PROTEIN"/>
    <property type="match status" value="1"/>
</dbReference>
<evidence type="ECO:0000256" key="5">
    <source>
        <dbReference type="ARBA" id="ARBA00023002"/>
    </source>
</evidence>
<sequence>MTLSHQPPIAAGDGATPRALLLAGGGMRVAYQAGAVKALVDAGLRFTHADGASGGTINLAALLSGVSVDDLCDRWRALSVKKFASLRPTADYLRAADLPALGSADNMVQYVYPSLGIDVGRIRAATGIDASFNVCRFDDKTVVPIPHRQLDLARLTAAASLPIFMPAVQAAGSTWTDAVWIKDTNLLACVERGARELWLVWCIGNTPVFHNGAFNQYVHMIEMSAVGALNWELATIADINTRIARGETVLGHREPIVVYVVKPEVPLPLDPDFYFGRIDAATLIDMGYGDACRLLRSMHPAPLDARATQMHAPGTGLSFRETMAGSLTLEGGDSRSDSASTDQFTMHAAIYIDDVAAFIADPEHKADLTGHIDSARFGEAVPAESGLFGLFVPSGDPALTFMMYELGFQHGGMRYYLAGKKRVRVGTLLKLWRETTTLYCTLHEGTDAGGRVLGSGILRLDASELFRLLGTVYATNADDKRTAAGVVWRFFKFFAAELVRTYVRQRPLVTARSA</sequence>
<comment type="caution">
    <text evidence="10">The sequence shown here is derived from an EMBL/GenBank/DDBJ whole genome shotgun (WGS) entry which is preliminary data.</text>
</comment>
<evidence type="ECO:0000259" key="8">
    <source>
        <dbReference type="PROSITE" id="PS51635"/>
    </source>
</evidence>
<evidence type="ECO:0000313" key="10">
    <source>
        <dbReference type="EMBL" id="NPT62122.1"/>
    </source>
</evidence>
<feature type="active site" description="Nucleophile" evidence="7">
    <location>
        <position position="53"/>
    </location>
</feature>
<keyword evidence="7" id="KW-0378">Hydrolase</keyword>
<evidence type="ECO:0000256" key="7">
    <source>
        <dbReference type="PROSITE-ProRule" id="PRU01161"/>
    </source>
</evidence>
<dbReference type="InterPro" id="IPR052542">
    <property type="entry name" value="Cholesterol_Oxidase"/>
</dbReference>
<protein>
    <submittedName>
        <fullName evidence="10">Patatin-like phospholipase family protein</fullName>
    </submittedName>
</protein>
<keyword evidence="4" id="KW-0274">FAD</keyword>
<comment type="cofactor">
    <cofactor evidence="1">
        <name>FAD</name>
        <dbReference type="ChEBI" id="CHEBI:57692"/>
    </cofactor>
</comment>
<dbReference type="Gene3D" id="3.40.1090.10">
    <property type="entry name" value="Cytosolic phospholipase A2 catalytic domain"/>
    <property type="match status" value="1"/>
</dbReference>
<reference evidence="10 11" key="1">
    <citation type="submission" date="2019-11" db="EMBL/GenBank/DDBJ databases">
        <title>Metabolism of dissolved organic matter in forest soils.</title>
        <authorList>
            <person name="Cyle K.T."/>
            <person name="Wilhelm R.C."/>
            <person name="Martinez C.E."/>
        </authorList>
    </citation>
    <scope>NUCLEOTIDE SEQUENCE [LARGE SCALE GENOMIC DNA]</scope>
    <source>
        <strain evidence="10 11">5N</strain>
    </source>
</reference>
<name>A0A972P060_9BURK</name>
<evidence type="ECO:0000256" key="3">
    <source>
        <dbReference type="ARBA" id="ARBA00022630"/>
    </source>
</evidence>
<evidence type="ECO:0000256" key="6">
    <source>
        <dbReference type="ARBA" id="ARBA00023098"/>
    </source>
</evidence>
<evidence type="ECO:0000256" key="4">
    <source>
        <dbReference type="ARBA" id="ARBA00022827"/>
    </source>
</evidence>
<feature type="domain" description="PNPLA" evidence="8">
    <location>
        <begin position="20"/>
        <end position="190"/>
    </location>
</feature>
<feature type="active site" description="Proton acceptor" evidence="7">
    <location>
        <position position="177"/>
    </location>
</feature>
<organism evidence="10 11">
    <name type="scientific">Paraburkholderia elongata</name>
    <dbReference type="NCBI Taxonomy" id="2675747"/>
    <lineage>
        <taxon>Bacteria</taxon>
        <taxon>Pseudomonadati</taxon>
        <taxon>Pseudomonadota</taxon>
        <taxon>Betaproteobacteria</taxon>
        <taxon>Burkholderiales</taxon>
        <taxon>Burkholderiaceae</taxon>
        <taxon>Paraburkholderia</taxon>
    </lineage>
</organism>
<dbReference type="GO" id="GO:0016787">
    <property type="term" value="F:hydrolase activity"/>
    <property type="evidence" value="ECO:0007669"/>
    <property type="project" value="UniProtKB-UniRule"/>
</dbReference>
<dbReference type="EMBL" id="WOEZ01000301">
    <property type="protein sequence ID" value="NPT62122.1"/>
    <property type="molecule type" value="Genomic_DNA"/>
</dbReference>
<keyword evidence="6 7" id="KW-0443">Lipid metabolism</keyword>
<keyword evidence="3" id="KW-0285">Flavoprotein</keyword>
<proteinExistence type="inferred from homology"/>
<dbReference type="InterPro" id="IPR016035">
    <property type="entry name" value="Acyl_Trfase/lysoPLipase"/>
</dbReference>
<comment type="similarity">
    <text evidence="2">Belongs to the GMC oxidoreductase family.</text>
</comment>
<keyword evidence="5" id="KW-0560">Oxidoreductase</keyword>
<dbReference type="AlphaFoldDB" id="A0A972P060"/>
<comment type="caution">
    <text evidence="7">Lacks conserved residue(s) required for the propagation of feature annotation.</text>
</comment>
<accession>A0A972P060</accession>
<dbReference type="PROSITE" id="PS51635">
    <property type="entry name" value="PNPLA"/>
    <property type="match status" value="1"/>
</dbReference>
<keyword evidence="7" id="KW-0442">Lipid degradation</keyword>
<dbReference type="PANTHER" id="PTHR47470">
    <property type="entry name" value="CHOLESTEROL OXIDASE"/>
    <property type="match status" value="1"/>
</dbReference>
<evidence type="ECO:0000313" key="9">
    <source>
        <dbReference type="EMBL" id="NPT58190.1"/>
    </source>
</evidence>
<feature type="short sequence motif" description="GXSXG" evidence="7">
    <location>
        <begin position="51"/>
        <end position="55"/>
    </location>
</feature>
<dbReference type="SUPFAM" id="SSF52151">
    <property type="entry name" value="FabD/lysophospholipase-like"/>
    <property type="match status" value="1"/>
</dbReference>
<dbReference type="Pfam" id="PF01734">
    <property type="entry name" value="Patatin"/>
    <property type="match status" value="1"/>
</dbReference>
<dbReference type="Proteomes" id="UP000655523">
    <property type="component" value="Unassembled WGS sequence"/>
</dbReference>
<gene>
    <name evidence="9" type="ORF">GNZ13_27380</name>
    <name evidence="10" type="ORF">GNZ13_48345</name>
</gene>
<dbReference type="RefSeq" id="WP_172170443.1">
    <property type="nucleotide sequence ID" value="NZ_WOEZ01000150.1"/>
</dbReference>
<dbReference type="GO" id="GO:0016491">
    <property type="term" value="F:oxidoreductase activity"/>
    <property type="evidence" value="ECO:0007669"/>
    <property type="project" value="UniProtKB-KW"/>
</dbReference>
<dbReference type="GO" id="GO:0016042">
    <property type="term" value="P:lipid catabolic process"/>
    <property type="evidence" value="ECO:0007669"/>
    <property type="project" value="UniProtKB-UniRule"/>
</dbReference>
<keyword evidence="11" id="KW-1185">Reference proteome</keyword>
<evidence type="ECO:0000256" key="2">
    <source>
        <dbReference type="ARBA" id="ARBA00010790"/>
    </source>
</evidence>
<evidence type="ECO:0000256" key="1">
    <source>
        <dbReference type="ARBA" id="ARBA00001974"/>
    </source>
</evidence>
<dbReference type="InterPro" id="IPR002641">
    <property type="entry name" value="PNPLA_dom"/>
</dbReference>
<evidence type="ECO:0000313" key="11">
    <source>
        <dbReference type="Proteomes" id="UP000655523"/>
    </source>
</evidence>